<name>A0A221VZS7_9PSEU</name>
<dbReference type="KEGG" id="ahg:AHOG_06790"/>
<protein>
    <submittedName>
        <fullName evidence="1">Uncharacterized protein</fullName>
    </submittedName>
</protein>
<reference evidence="1 2" key="1">
    <citation type="submission" date="2017-07" db="EMBL/GenBank/DDBJ databases">
        <title>Complete genome sequence of Actinoalloteichus hoggarensis DSM 45943, type strain of Actinoalloteichus hoggarensis.</title>
        <authorList>
            <person name="Ruckert C."/>
            <person name="Nouioui I."/>
            <person name="Willmese J."/>
            <person name="van Wezel G."/>
            <person name="Klenk H.-P."/>
            <person name="Kalinowski J."/>
            <person name="Zotchev S.B."/>
        </authorList>
    </citation>
    <scope>NUCLEOTIDE SEQUENCE [LARGE SCALE GENOMIC DNA]</scope>
    <source>
        <strain evidence="1 2">DSM 45943</strain>
    </source>
</reference>
<dbReference type="RefSeq" id="WP_093940593.1">
    <property type="nucleotide sequence ID" value="NZ_CP022521.1"/>
</dbReference>
<dbReference type="EMBL" id="CP022521">
    <property type="protein sequence ID" value="ASO19006.1"/>
    <property type="molecule type" value="Genomic_DNA"/>
</dbReference>
<organism evidence="1 2">
    <name type="scientific">Actinoalloteichus hoggarensis</name>
    <dbReference type="NCBI Taxonomy" id="1470176"/>
    <lineage>
        <taxon>Bacteria</taxon>
        <taxon>Bacillati</taxon>
        <taxon>Actinomycetota</taxon>
        <taxon>Actinomycetes</taxon>
        <taxon>Pseudonocardiales</taxon>
        <taxon>Pseudonocardiaceae</taxon>
        <taxon>Actinoalloteichus</taxon>
    </lineage>
</organism>
<keyword evidence="2" id="KW-1185">Reference proteome</keyword>
<proteinExistence type="predicted"/>
<dbReference type="AlphaFoldDB" id="A0A221VZS7"/>
<evidence type="ECO:0000313" key="1">
    <source>
        <dbReference type="EMBL" id="ASO19006.1"/>
    </source>
</evidence>
<gene>
    <name evidence="1" type="ORF">AHOG_06790</name>
</gene>
<dbReference type="Proteomes" id="UP000204221">
    <property type="component" value="Chromosome"/>
</dbReference>
<accession>A0A221VZS7</accession>
<dbReference type="OrthoDB" id="3673627at2"/>
<sequence>MTDQESVKDALADAAGEITPSPAFTDRVMAGGRRRRRAGRLLAAATTVVALSTAGLLPTLLRNTDGTDLGPADSPHSGVNPGENHPARHWLAAPTRGDLRDDQAFLDEVIEAWGQDLPYPEHSVPAGEGEPNVVVASDTASGPVAVVVQDFWWEDGYEVLSGVLATSDDGGLEVLRTNPEYGDPLALLLGPDRPTLLAVSPTDPLYVSVEFAIDEHSGIPEPRDWDELPLTEGLALTELQPDLQPADLLLSTHPGGDGHPPPQFVIRPWLAVDGDAPHHEGWDSPPAGGRLQQGWAPESGPQGLTLRVDAEGDTVSENGMDVMHAFDEALHEAGAIAPDYSPRPLTLFALDVNLPDGRRAYVGELMHNSERAHLYATIRDQDRVVEIVHAGRTPTDSPLPVRVRMPDDQGWAVFSYQAELRYRDSPESPWRDVHTEWGAALLPDTAVQVEVTDAEGRVAVVELAD</sequence>
<evidence type="ECO:0000313" key="2">
    <source>
        <dbReference type="Proteomes" id="UP000204221"/>
    </source>
</evidence>